<protein>
    <recommendedName>
        <fullName evidence="2">PDZ domain-containing protein</fullName>
    </recommendedName>
</protein>
<feature type="region of interest" description="Disordered" evidence="1">
    <location>
        <begin position="112"/>
        <end position="210"/>
    </location>
</feature>
<evidence type="ECO:0000313" key="4">
    <source>
        <dbReference type="Proteomes" id="UP001530315"/>
    </source>
</evidence>
<dbReference type="Pfam" id="PF17820">
    <property type="entry name" value="PDZ_6"/>
    <property type="match status" value="1"/>
</dbReference>
<feature type="compositionally biased region" description="Low complexity" evidence="1">
    <location>
        <begin position="15"/>
        <end position="46"/>
    </location>
</feature>
<sequence>MPPCPPAQSVIVDSQFHQQKGPPQQQPYQMQAQQQQLDPWAAMLTPTPAPAPAPAPHAPPPSHEQAPPAAPTPQQRTPPPAMVVYDASYQNPPSPMGDVSVLAAAFRNSAAPAQPLMPQPRPAAIAPVNPFDFDAVASSMPPPPSGMPPPPPPTPPRDANQQPQQQQQQQQQQATAFVAHAADPFGYARATSPTPQPFAGPPTSPVPQAAAFGAPPQQQYAPTAFSPQQAHDDPFGYAFSPVTSPVVGAGVSRGNNDCRAMIADVPFAPPPYMPGTSDCRAVVPSLAVNDDPFGVFGSAHASDDPFGAGVLGGSSSALVATTTSSTTYDDLGDPFGGMFGAPAPAAAPTTASAGDGFAASLSSSRPLIDPRLEHLPAEKPIELDSNGLPSKGEYYEARINAKSLGAMFYTARNLEETLFLTVPNNVIEALGQRPVVAYVAENSAAHNAGVNLGHVILSVNGHEVTDPEYCAAMIRNSPRPTVLRCFAPPDLELTVSEGLHKVYYHSKDINKPCPPEDWKEKFVVVGGIVTKPWMMNMFYKRADYDIAVKEAHAGQTISVKVKQFDLRGARVLVKGMDGMPDRVVYPSEGRPWHYITIIPNKGYPIKISSKSRTDLEPIYSAVRRFVKKDMEARYSSRMNVALGRSGGM</sequence>
<dbReference type="SUPFAM" id="SSF50156">
    <property type="entry name" value="PDZ domain-like"/>
    <property type="match status" value="1"/>
</dbReference>
<reference evidence="3 4" key="1">
    <citation type="submission" date="2024-10" db="EMBL/GenBank/DDBJ databases">
        <title>Updated reference genomes for cyclostephanoid diatoms.</title>
        <authorList>
            <person name="Roberts W.R."/>
            <person name="Alverson A.J."/>
        </authorList>
    </citation>
    <scope>NUCLEOTIDE SEQUENCE [LARGE SCALE GENOMIC DNA]</scope>
    <source>
        <strain evidence="3 4">AJA276-08</strain>
    </source>
</reference>
<dbReference type="EMBL" id="JALLAZ020000142">
    <property type="protein sequence ID" value="KAL3802586.1"/>
    <property type="molecule type" value="Genomic_DNA"/>
</dbReference>
<dbReference type="InterPro" id="IPR036034">
    <property type="entry name" value="PDZ_sf"/>
</dbReference>
<comment type="caution">
    <text evidence="3">The sequence shown here is derived from an EMBL/GenBank/DDBJ whole genome shotgun (WGS) entry which is preliminary data.</text>
</comment>
<dbReference type="InterPro" id="IPR001478">
    <property type="entry name" value="PDZ"/>
</dbReference>
<feature type="compositionally biased region" description="Pro residues" evidence="1">
    <location>
        <begin position="47"/>
        <end position="81"/>
    </location>
</feature>
<dbReference type="Proteomes" id="UP001530315">
    <property type="component" value="Unassembled WGS sequence"/>
</dbReference>
<feature type="compositionally biased region" description="Low complexity" evidence="1">
    <location>
        <begin position="161"/>
        <end position="173"/>
    </location>
</feature>
<organism evidence="3 4">
    <name type="scientific">Stephanodiscus triporus</name>
    <dbReference type="NCBI Taxonomy" id="2934178"/>
    <lineage>
        <taxon>Eukaryota</taxon>
        <taxon>Sar</taxon>
        <taxon>Stramenopiles</taxon>
        <taxon>Ochrophyta</taxon>
        <taxon>Bacillariophyta</taxon>
        <taxon>Coscinodiscophyceae</taxon>
        <taxon>Thalassiosirophycidae</taxon>
        <taxon>Stephanodiscales</taxon>
        <taxon>Stephanodiscaceae</taxon>
        <taxon>Stephanodiscus</taxon>
    </lineage>
</organism>
<dbReference type="AlphaFoldDB" id="A0ABD3QU97"/>
<feature type="region of interest" description="Disordered" evidence="1">
    <location>
        <begin position="1"/>
        <end position="98"/>
    </location>
</feature>
<dbReference type="SMART" id="SM00228">
    <property type="entry name" value="PDZ"/>
    <property type="match status" value="1"/>
</dbReference>
<gene>
    <name evidence="3" type="ORF">ACHAW5_011341</name>
</gene>
<evidence type="ECO:0000259" key="2">
    <source>
        <dbReference type="SMART" id="SM00228"/>
    </source>
</evidence>
<feature type="compositionally biased region" description="Pro residues" evidence="1">
    <location>
        <begin position="140"/>
        <end position="156"/>
    </location>
</feature>
<name>A0ABD3QU97_9STRA</name>
<feature type="domain" description="PDZ" evidence="2">
    <location>
        <begin position="416"/>
        <end position="489"/>
    </location>
</feature>
<proteinExistence type="predicted"/>
<feature type="compositionally biased region" description="Pro residues" evidence="1">
    <location>
        <begin position="194"/>
        <end position="205"/>
    </location>
</feature>
<accession>A0ABD3QU97</accession>
<dbReference type="InterPro" id="IPR041489">
    <property type="entry name" value="PDZ_6"/>
</dbReference>
<evidence type="ECO:0000313" key="3">
    <source>
        <dbReference type="EMBL" id="KAL3802586.1"/>
    </source>
</evidence>
<evidence type="ECO:0000256" key="1">
    <source>
        <dbReference type="SAM" id="MobiDB-lite"/>
    </source>
</evidence>
<keyword evidence="4" id="KW-1185">Reference proteome</keyword>
<dbReference type="Gene3D" id="2.30.42.10">
    <property type="match status" value="1"/>
</dbReference>